<protein>
    <submittedName>
        <fullName evidence="3">AAA family ATPase</fullName>
    </submittedName>
    <submittedName>
        <fullName evidence="4">DUF4143 domain-containing protein</fullName>
    </submittedName>
</protein>
<evidence type="ECO:0000313" key="5">
    <source>
        <dbReference type="Proteomes" id="UP000236488"/>
    </source>
</evidence>
<reference evidence="3" key="3">
    <citation type="submission" date="2021-09" db="EMBL/GenBank/DDBJ databases">
        <authorList>
            <person name="Gilroy R."/>
        </authorList>
    </citation>
    <scope>NUCLEOTIDE SEQUENCE</scope>
    <source>
        <strain evidence="3">USAMLcec12-2067</strain>
    </source>
</reference>
<proteinExistence type="predicted"/>
<dbReference type="Pfam" id="PF13635">
    <property type="entry name" value="DUF4143"/>
    <property type="match status" value="1"/>
</dbReference>
<evidence type="ECO:0000259" key="1">
    <source>
        <dbReference type="Pfam" id="PF13173"/>
    </source>
</evidence>
<dbReference type="AlphaFoldDB" id="A0A2K2U2D2"/>
<dbReference type="Proteomes" id="UP000236488">
    <property type="component" value="Unassembled WGS sequence"/>
</dbReference>
<accession>A0A2K2U2D2</accession>
<dbReference type="PANTHER" id="PTHR33295:SF7">
    <property type="entry name" value="ATPASE"/>
    <property type="match status" value="1"/>
</dbReference>
<organism evidence="4 5">
    <name type="scientific">Rubneribacter badeniensis</name>
    <dbReference type="NCBI Taxonomy" id="2070688"/>
    <lineage>
        <taxon>Bacteria</taxon>
        <taxon>Bacillati</taxon>
        <taxon>Actinomycetota</taxon>
        <taxon>Coriobacteriia</taxon>
        <taxon>Eggerthellales</taxon>
        <taxon>Eggerthellaceae</taxon>
        <taxon>Rubneribacter</taxon>
    </lineage>
</organism>
<evidence type="ECO:0000259" key="2">
    <source>
        <dbReference type="Pfam" id="PF13635"/>
    </source>
</evidence>
<dbReference type="EMBL" id="DYZL01000200">
    <property type="protein sequence ID" value="HJH44075.1"/>
    <property type="molecule type" value="Genomic_DNA"/>
</dbReference>
<gene>
    <name evidence="4" type="ORF">C2L80_11845</name>
    <name evidence="3" type="ORF">K8V16_09830</name>
</gene>
<evidence type="ECO:0000313" key="4">
    <source>
        <dbReference type="EMBL" id="PNV64451.1"/>
    </source>
</evidence>
<dbReference type="PANTHER" id="PTHR33295">
    <property type="entry name" value="ATPASE"/>
    <property type="match status" value="1"/>
</dbReference>
<name>A0A2K2U2D2_9ACTN</name>
<feature type="domain" description="DUF4143" evidence="2">
    <location>
        <begin position="230"/>
        <end position="389"/>
    </location>
</feature>
<dbReference type="EMBL" id="PPEL01000097">
    <property type="protein sequence ID" value="PNV64451.1"/>
    <property type="molecule type" value="Genomic_DNA"/>
</dbReference>
<dbReference type="Pfam" id="PF13173">
    <property type="entry name" value="AAA_14"/>
    <property type="match status" value="1"/>
</dbReference>
<dbReference type="RefSeq" id="WP_087195926.1">
    <property type="nucleotide sequence ID" value="NZ_PPEL01000097.1"/>
</dbReference>
<dbReference type="InterPro" id="IPR025420">
    <property type="entry name" value="DUF4143"/>
</dbReference>
<feature type="domain" description="AAA" evidence="1">
    <location>
        <begin position="18"/>
        <end position="152"/>
    </location>
</feature>
<dbReference type="InterPro" id="IPR027417">
    <property type="entry name" value="P-loop_NTPase"/>
</dbReference>
<reference evidence="4 5" key="1">
    <citation type="journal article" date="2018" name="Int. J. Syst. Evol. Microbiol.">
        <title>Rubneribacter badeniensis gen. nov., sp. nov. and Enteroscipio rubneri gen. nov., sp. nov., new members of the Eggerthellaceae isolated from human faeces.</title>
        <authorList>
            <person name="Danylec N."/>
            <person name="Gobl A."/>
            <person name="Stoll D.A."/>
            <person name="Hetzer B."/>
            <person name="Kulling S.E."/>
            <person name="Huch M."/>
        </authorList>
    </citation>
    <scope>NUCLEOTIDE SEQUENCE [LARGE SCALE GENOMIC DNA]</scope>
    <source>
        <strain evidence="4 5">ResAG-85</strain>
    </source>
</reference>
<sequence length="438" mass="49284">MKRLCMEKLVEWKHSPSRKPLLLTGARQVGKTWLVKEFGRTQFKSLAYISFESNERMARLFAGDITPSRLIPALSLEAGVPIQPANTLIVFDEVQEVPRALTSLKYFNENAPEYAVIATGSSLGVTVHPGTSFPVGQVHFQKLYPLSFREFLMACGEEGLSDLIADADTEMMSVFHERILEQLKYYLIIGGMPEAVREFAEAKPAVDFERIGEVQARILRNYRDDFSKHSQLAPRGLPLRLNQVWDSIPSQLSRENKKFMYTAVRESGRGRDFELAIQWLVDTSLALKATRVVTPQYPLKMHEDFASFKLFLSDVGLLRTMAGINPAMILRQNDIFATAKGAFAEQYVCQQLAAQEIGLHYWSADNSSAELDFVVQGADEVIPIEVKSGLNLQAKSLKAAVKRFGFERAIRFSPLPPKRDGKILDMPLYAVESLGRML</sequence>
<keyword evidence="5" id="KW-1185">Reference proteome</keyword>
<dbReference type="SUPFAM" id="SSF52540">
    <property type="entry name" value="P-loop containing nucleoside triphosphate hydrolases"/>
    <property type="match status" value="1"/>
</dbReference>
<comment type="caution">
    <text evidence="4">The sequence shown here is derived from an EMBL/GenBank/DDBJ whole genome shotgun (WGS) entry which is preliminary data.</text>
</comment>
<dbReference type="InterPro" id="IPR041682">
    <property type="entry name" value="AAA_14"/>
</dbReference>
<reference evidence="3" key="2">
    <citation type="journal article" date="2021" name="PeerJ">
        <title>Extensive microbial diversity within the chicken gut microbiome revealed by metagenomics and culture.</title>
        <authorList>
            <person name="Gilroy R."/>
            <person name="Ravi A."/>
            <person name="Getino M."/>
            <person name="Pursley I."/>
            <person name="Horton D.L."/>
            <person name="Alikhan N.F."/>
            <person name="Baker D."/>
            <person name="Gharbi K."/>
            <person name="Hall N."/>
            <person name="Watson M."/>
            <person name="Adriaenssens E.M."/>
            <person name="Foster-Nyarko E."/>
            <person name="Jarju S."/>
            <person name="Secka A."/>
            <person name="Antonio M."/>
            <person name="Oren A."/>
            <person name="Chaudhuri R.R."/>
            <person name="La Ragione R."/>
            <person name="Hildebrand F."/>
            <person name="Pallen M.J."/>
        </authorList>
    </citation>
    <scope>NUCLEOTIDE SEQUENCE</scope>
    <source>
        <strain evidence="3">USAMLcec12-2067</strain>
    </source>
</reference>
<dbReference type="Proteomes" id="UP000789325">
    <property type="component" value="Unassembled WGS sequence"/>
</dbReference>
<evidence type="ECO:0000313" key="3">
    <source>
        <dbReference type="EMBL" id="HJH44075.1"/>
    </source>
</evidence>